<keyword evidence="2" id="KW-0808">Transferase</keyword>
<dbReference type="eggNOG" id="COG2226">
    <property type="taxonomic scope" value="Bacteria"/>
</dbReference>
<dbReference type="SUPFAM" id="SSF53335">
    <property type="entry name" value="S-adenosyl-L-methionine-dependent methyltransferases"/>
    <property type="match status" value="1"/>
</dbReference>
<dbReference type="AlphaFoldDB" id="H2BT42"/>
<organism evidence="2 3">
    <name type="scientific">Gillisia limnaea (strain DSM 15749 / LMG 21470 / R-8282)</name>
    <dbReference type="NCBI Taxonomy" id="865937"/>
    <lineage>
        <taxon>Bacteria</taxon>
        <taxon>Pseudomonadati</taxon>
        <taxon>Bacteroidota</taxon>
        <taxon>Flavobacteriia</taxon>
        <taxon>Flavobacteriales</taxon>
        <taxon>Flavobacteriaceae</taxon>
        <taxon>Gillisia</taxon>
    </lineage>
</organism>
<dbReference type="OrthoDB" id="9810615at2"/>
<dbReference type="PANTHER" id="PTHR42912">
    <property type="entry name" value="METHYLTRANSFERASE"/>
    <property type="match status" value="1"/>
</dbReference>
<dbReference type="GO" id="GO:0032259">
    <property type="term" value="P:methylation"/>
    <property type="evidence" value="ECO:0007669"/>
    <property type="project" value="UniProtKB-KW"/>
</dbReference>
<gene>
    <name evidence="2" type="ORF">Gilli_1962</name>
</gene>
<proteinExistence type="predicted"/>
<dbReference type="EMBL" id="JH594606">
    <property type="protein sequence ID" value="EHQ02600.1"/>
    <property type="molecule type" value="Genomic_DNA"/>
</dbReference>
<name>H2BT42_GILLR</name>
<dbReference type="GO" id="GO:0008757">
    <property type="term" value="F:S-adenosylmethionine-dependent methyltransferase activity"/>
    <property type="evidence" value="ECO:0007669"/>
    <property type="project" value="InterPro"/>
</dbReference>
<dbReference type="STRING" id="865937.Gilli_1962"/>
<keyword evidence="2" id="KW-0489">Methyltransferase</keyword>
<evidence type="ECO:0000259" key="1">
    <source>
        <dbReference type="Pfam" id="PF08241"/>
    </source>
</evidence>
<dbReference type="RefSeq" id="WP_006988910.1">
    <property type="nucleotide sequence ID" value="NZ_JH594606.1"/>
</dbReference>
<feature type="domain" description="Methyltransferase type 11" evidence="1">
    <location>
        <begin position="77"/>
        <end position="165"/>
    </location>
</feature>
<dbReference type="InterPro" id="IPR013216">
    <property type="entry name" value="Methyltransf_11"/>
</dbReference>
<sequence>MKTTIDKYLNEGVKPKYHEDYIEFDITKNASEGLEANAYYFNNSEWAEEYLTYCHRDINFISRWKTALGDYSDKIVVDLGCGPGNVFANFAEKPKLLIGVDVAVNSLEFAKKHGYLPVLADASNLPFKSGFADTVILNAALHHCDDMAAVLSEAARILKPGGTIITDHDPQKSAWNYKGLALLLWKSRTLVYRYTGHGFHKEKGQQYWALKTEIHHKPGRGVSKELFEKSLKLHGFDVKIYPHNHTVDTKIFDGNIGKAAFKYRLGNFLSGRNPNSQFSALTLMCVARKNMDAAIPINMV</sequence>
<protein>
    <submittedName>
        <fullName evidence="2">Methyltransferase type 11</fullName>
    </submittedName>
</protein>
<dbReference type="InterPro" id="IPR050508">
    <property type="entry name" value="Methyltransf_Superfamily"/>
</dbReference>
<dbReference type="HOGENOM" id="CLU_946440_0_0_10"/>
<dbReference type="Pfam" id="PF08241">
    <property type="entry name" value="Methyltransf_11"/>
    <property type="match status" value="1"/>
</dbReference>
<dbReference type="PANTHER" id="PTHR42912:SF93">
    <property type="entry name" value="N6-ADENOSINE-METHYLTRANSFERASE TMT1A"/>
    <property type="match status" value="1"/>
</dbReference>
<evidence type="ECO:0000313" key="3">
    <source>
        <dbReference type="Proteomes" id="UP000003844"/>
    </source>
</evidence>
<reference evidence="3" key="1">
    <citation type="journal article" date="2012" name="Stand. Genomic Sci.">
        <title>Genome sequence of the Antarctic rhodopsins-containing flavobacterium Gillisia limnaea type strain (R-8282(T)).</title>
        <authorList>
            <person name="Riedel T."/>
            <person name="Held B."/>
            <person name="Nolan M."/>
            <person name="Lucas S."/>
            <person name="Lapidus A."/>
            <person name="Tice H."/>
            <person name="Del Rio T.G."/>
            <person name="Cheng J.F."/>
            <person name="Han C."/>
            <person name="Tapia R."/>
            <person name="Goodwin L.A."/>
            <person name="Pitluck S."/>
            <person name="Liolios K."/>
            <person name="Mavromatis K."/>
            <person name="Pagani I."/>
            <person name="Ivanova N."/>
            <person name="Mikhailova N."/>
            <person name="Pati A."/>
            <person name="Chen A."/>
            <person name="Palaniappan K."/>
            <person name="Land M."/>
            <person name="Rohde M."/>
            <person name="Tindall B.J."/>
            <person name="Detter J.C."/>
            <person name="Goker M."/>
            <person name="Bristow J."/>
            <person name="Eisen J.A."/>
            <person name="Markowitz V."/>
            <person name="Hugenholtz P."/>
            <person name="Kyrpides N.C."/>
            <person name="Klenk H.P."/>
            <person name="Woyke T."/>
        </authorList>
    </citation>
    <scope>NUCLEOTIDE SEQUENCE [LARGE SCALE GENOMIC DNA]</scope>
    <source>
        <strain evidence="3">DSM 15749 / LMG 21470 / R-8282</strain>
    </source>
</reference>
<evidence type="ECO:0000313" key="2">
    <source>
        <dbReference type="EMBL" id="EHQ02600.1"/>
    </source>
</evidence>
<dbReference type="InterPro" id="IPR029063">
    <property type="entry name" value="SAM-dependent_MTases_sf"/>
</dbReference>
<keyword evidence="3" id="KW-1185">Reference proteome</keyword>
<accession>H2BT42</accession>
<dbReference type="Gene3D" id="3.40.50.150">
    <property type="entry name" value="Vaccinia Virus protein VP39"/>
    <property type="match status" value="1"/>
</dbReference>
<dbReference type="Proteomes" id="UP000003844">
    <property type="component" value="Unassembled WGS sequence"/>
</dbReference>
<dbReference type="CDD" id="cd02440">
    <property type="entry name" value="AdoMet_MTases"/>
    <property type="match status" value="1"/>
</dbReference>